<reference evidence="2 3" key="1">
    <citation type="submission" date="2016-11" db="EMBL/GenBank/DDBJ databases">
        <title>Study of marine rhodopsin-containing bacteria.</title>
        <authorList>
            <person name="Yoshizawa S."/>
            <person name="Kumagai Y."/>
            <person name="Kogure K."/>
        </authorList>
    </citation>
    <scope>NUCLEOTIDE SEQUENCE [LARGE SCALE GENOMIC DNA]</scope>
    <source>
        <strain evidence="2 3">SAORIC-28</strain>
    </source>
</reference>
<dbReference type="RefSeq" id="WP_095510508.1">
    <property type="nucleotide sequence ID" value="NZ_MQWD01000001.1"/>
</dbReference>
<evidence type="ECO:0000256" key="1">
    <source>
        <dbReference type="SAM" id="MobiDB-lite"/>
    </source>
</evidence>
<dbReference type="OrthoDB" id="1494248at2"/>
<comment type="caution">
    <text evidence="2">The sequence shown here is derived from an EMBL/GenBank/DDBJ whole genome shotgun (WGS) entry which is preliminary data.</text>
</comment>
<evidence type="ECO:0000313" key="2">
    <source>
        <dbReference type="EMBL" id="PAP76839.1"/>
    </source>
</evidence>
<gene>
    <name evidence="2" type="ORF">BSZ37_10545</name>
</gene>
<dbReference type="EMBL" id="MQWD01000001">
    <property type="protein sequence ID" value="PAP76839.1"/>
    <property type="molecule type" value="Genomic_DNA"/>
</dbReference>
<dbReference type="Proteomes" id="UP000216339">
    <property type="component" value="Unassembled WGS sequence"/>
</dbReference>
<organism evidence="2 3">
    <name type="scientific">Rubrivirga marina</name>
    <dbReference type="NCBI Taxonomy" id="1196024"/>
    <lineage>
        <taxon>Bacteria</taxon>
        <taxon>Pseudomonadati</taxon>
        <taxon>Rhodothermota</taxon>
        <taxon>Rhodothermia</taxon>
        <taxon>Rhodothermales</taxon>
        <taxon>Rubricoccaceae</taxon>
        <taxon>Rubrivirga</taxon>
    </lineage>
</organism>
<proteinExistence type="predicted"/>
<accession>A0A271J2A1</accession>
<keyword evidence="3" id="KW-1185">Reference proteome</keyword>
<dbReference type="AlphaFoldDB" id="A0A271J2A1"/>
<sequence>MPPESSVSVATPRGLVTITSRPPPSRRARLRVEAHRDFLAGHWAELSAAAYEGYRRHGAGAVVLWRSETPRRFRPRPFEPERLFYTTQIHNLPGTTEADFDGWEARQLETYDPDAEGLVVFVEGSGVVGYRVAGQPAPPEALRASRAREN</sequence>
<evidence type="ECO:0000313" key="3">
    <source>
        <dbReference type="Proteomes" id="UP000216339"/>
    </source>
</evidence>
<protein>
    <submittedName>
        <fullName evidence="2">Uncharacterized protein</fullName>
    </submittedName>
</protein>
<name>A0A271J2A1_9BACT</name>
<feature type="region of interest" description="Disordered" evidence="1">
    <location>
        <begin position="1"/>
        <end position="26"/>
    </location>
</feature>